<proteinExistence type="predicted"/>
<dbReference type="Gene3D" id="3.10.450.50">
    <property type="match status" value="1"/>
</dbReference>
<protein>
    <submittedName>
        <fullName evidence="2">Nuclear transport factor 2 family protein</fullName>
    </submittedName>
</protein>
<gene>
    <name evidence="2" type="ORF">LVJ94_20435</name>
</gene>
<dbReference type="Proteomes" id="UP001374803">
    <property type="component" value="Chromosome"/>
</dbReference>
<keyword evidence="3" id="KW-1185">Reference proteome</keyword>
<accession>A0ABZ2LIJ2</accession>
<evidence type="ECO:0000313" key="3">
    <source>
        <dbReference type="Proteomes" id="UP001374803"/>
    </source>
</evidence>
<evidence type="ECO:0000313" key="2">
    <source>
        <dbReference type="EMBL" id="WXB09586.1"/>
    </source>
</evidence>
<dbReference type="InterPro" id="IPR032710">
    <property type="entry name" value="NTF2-like_dom_sf"/>
</dbReference>
<dbReference type="RefSeq" id="WP_394839256.1">
    <property type="nucleotide sequence ID" value="NZ_CP089929.1"/>
</dbReference>
<dbReference type="InterPro" id="IPR037401">
    <property type="entry name" value="SnoaL-like"/>
</dbReference>
<feature type="domain" description="SnoaL-like" evidence="1">
    <location>
        <begin position="23"/>
        <end position="109"/>
    </location>
</feature>
<sequence length="130" mass="14883">MSTTNIEAALHDVLFRPDLDLQEAIDRHFSPEYRQRTDGQWTNRAEFVEHMAHLRSVVASGGLEVHEELTQGNLYADRHTVSVVKTDGTTVRTEVYLFAEFAPDGRFLRVEETTLMLEGHERDRNLGSAR</sequence>
<reference evidence="2" key="1">
    <citation type="submission" date="2021-12" db="EMBL/GenBank/DDBJ databases">
        <title>Discovery of the Pendulisporaceae a myxobacterial family with distinct sporulation behavior and unique specialized metabolism.</title>
        <authorList>
            <person name="Garcia R."/>
            <person name="Popoff A."/>
            <person name="Bader C.D."/>
            <person name="Loehr J."/>
            <person name="Walesch S."/>
            <person name="Walt C."/>
            <person name="Boldt J."/>
            <person name="Bunk B."/>
            <person name="Haeckl F.J.F.P.J."/>
            <person name="Gunesch A.P."/>
            <person name="Birkelbach J."/>
            <person name="Nuebel U."/>
            <person name="Pietschmann T."/>
            <person name="Bach T."/>
            <person name="Mueller R."/>
        </authorList>
    </citation>
    <scope>NUCLEOTIDE SEQUENCE</scope>
    <source>
        <strain evidence="2">MSr11367</strain>
    </source>
</reference>
<name>A0ABZ2LIJ2_9BACT</name>
<dbReference type="SUPFAM" id="SSF54427">
    <property type="entry name" value="NTF2-like"/>
    <property type="match status" value="1"/>
</dbReference>
<evidence type="ECO:0000259" key="1">
    <source>
        <dbReference type="Pfam" id="PF12680"/>
    </source>
</evidence>
<dbReference type="Pfam" id="PF12680">
    <property type="entry name" value="SnoaL_2"/>
    <property type="match status" value="1"/>
</dbReference>
<dbReference type="EMBL" id="CP089983">
    <property type="protein sequence ID" value="WXB09586.1"/>
    <property type="molecule type" value="Genomic_DNA"/>
</dbReference>
<organism evidence="2 3">
    <name type="scientific">Pendulispora rubella</name>
    <dbReference type="NCBI Taxonomy" id="2741070"/>
    <lineage>
        <taxon>Bacteria</taxon>
        <taxon>Pseudomonadati</taxon>
        <taxon>Myxococcota</taxon>
        <taxon>Myxococcia</taxon>
        <taxon>Myxococcales</taxon>
        <taxon>Sorangiineae</taxon>
        <taxon>Pendulisporaceae</taxon>
        <taxon>Pendulispora</taxon>
    </lineage>
</organism>